<dbReference type="RefSeq" id="XP_031856629.1">
    <property type="nucleotide sequence ID" value="XM_032000738.1"/>
</dbReference>
<evidence type="ECO:0000259" key="1">
    <source>
        <dbReference type="Pfam" id="PF01738"/>
    </source>
</evidence>
<evidence type="ECO:0000313" key="2">
    <source>
        <dbReference type="EMBL" id="VVT58074.1"/>
    </source>
</evidence>
<keyword evidence="3" id="KW-1185">Reference proteome</keyword>
<dbReference type="PANTHER" id="PTHR17630">
    <property type="entry name" value="DIENELACTONE HYDROLASE"/>
    <property type="match status" value="1"/>
</dbReference>
<dbReference type="Proteomes" id="UP000398389">
    <property type="component" value="Unassembled WGS sequence"/>
</dbReference>
<dbReference type="GO" id="GO:0016787">
    <property type="term" value="F:hydrolase activity"/>
    <property type="evidence" value="ECO:0007669"/>
    <property type="project" value="InterPro"/>
</dbReference>
<dbReference type="EMBL" id="CABVLU010000005">
    <property type="protein sequence ID" value="VVT58074.1"/>
    <property type="molecule type" value="Genomic_DNA"/>
</dbReference>
<sequence length="257" mass="28543">MASNPPSNCCAQGFKHTGTSTGKFVQLDGINYYVTGDESFASSKLHILLTDILGNTFINNQLLADQFAQTGYFVVVPDLFNNDAVPLNPPTENRSNFLNDWRPKHTPEITQPIVDTIVKSILSKWAPKWIVATGYCYGAKYAVRLLGTGSINSAAIFHPSFITIDEIKAINVEKTTLYIGAAEVDPVFQATLRHETEDVLQKIGAKYRLTLNHGVSHGFAVRGDISDPWIKYAKERVFADAVDWFKISHQIYLSSKS</sequence>
<dbReference type="Pfam" id="PF01738">
    <property type="entry name" value="DLH"/>
    <property type="match status" value="1"/>
</dbReference>
<dbReference type="GeneID" id="43584838"/>
<dbReference type="AlphaFoldDB" id="A0A5E8C2U5"/>
<dbReference type="PANTHER" id="PTHR17630:SF44">
    <property type="entry name" value="PROTEIN AIM2"/>
    <property type="match status" value="1"/>
</dbReference>
<feature type="domain" description="Dienelactone hydrolase" evidence="1">
    <location>
        <begin position="47"/>
        <end position="246"/>
    </location>
</feature>
<dbReference type="SUPFAM" id="SSF53474">
    <property type="entry name" value="alpha/beta-Hydrolases"/>
    <property type="match status" value="1"/>
</dbReference>
<reference evidence="2 3" key="1">
    <citation type="submission" date="2019-09" db="EMBL/GenBank/DDBJ databases">
        <authorList>
            <person name="Brejova B."/>
        </authorList>
    </citation>
    <scope>NUCLEOTIDE SEQUENCE [LARGE SCALE GENOMIC DNA]</scope>
</reference>
<dbReference type="InterPro" id="IPR029058">
    <property type="entry name" value="AB_hydrolase_fold"/>
</dbReference>
<accession>A0A5E8C2U5</accession>
<organism evidence="2 3">
    <name type="scientific">Magnusiomyces paraingens</name>
    <dbReference type="NCBI Taxonomy" id="2606893"/>
    <lineage>
        <taxon>Eukaryota</taxon>
        <taxon>Fungi</taxon>
        <taxon>Dikarya</taxon>
        <taxon>Ascomycota</taxon>
        <taxon>Saccharomycotina</taxon>
        <taxon>Dipodascomycetes</taxon>
        <taxon>Dipodascales</taxon>
        <taxon>Dipodascaceae</taxon>
        <taxon>Magnusiomyces</taxon>
    </lineage>
</organism>
<protein>
    <recommendedName>
        <fullName evidence="1">Dienelactone hydrolase domain-containing protein</fullName>
    </recommendedName>
</protein>
<dbReference type="Gene3D" id="3.40.50.1820">
    <property type="entry name" value="alpha/beta hydrolase"/>
    <property type="match status" value="1"/>
</dbReference>
<dbReference type="OrthoDB" id="17560at2759"/>
<name>A0A5E8C2U5_9ASCO</name>
<dbReference type="InterPro" id="IPR002925">
    <property type="entry name" value="Dienelactn_hydro"/>
</dbReference>
<proteinExistence type="predicted"/>
<gene>
    <name evidence="2" type="ORF">SAPINGB_P006024</name>
</gene>
<evidence type="ECO:0000313" key="3">
    <source>
        <dbReference type="Proteomes" id="UP000398389"/>
    </source>
</evidence>